<dbReference type="PANTHER" id="PTHR23316">
    <property type="entry name" value="IMPORTIN ALPHA"/>
    <property type="match status" value="1"/>
</dbReference>
<proteinExistence type="inferred from homology"/>
<keyword evidence="5" id="KW-1185">Reference proteome</keyword>
<evidence type="ECO:0000313" key="5">
    <source>
        <dbReference type="Proteomes" id="UP001341281"/>
    </source>
</evidence>
<evidence type="ECO:0000256" key="1">
    <source>
        <dbReference type="ARBA" id="ARBA00010394"/>
    </source>
</evidence>
<evidence type="ECO:0008006" key="6">
    <source>
        <dbReference type="Google" id="ProtNLM"/>
    </source>
</evidence>
<keyword evidence="3" id="KW-0653">Protein transport</keyword>
<dbReference type="InterPro" id="IPR011989">
    <property type="entry name" value="ARM-like"/>
</dbReference>
<evidence type="ECO:0000256" key="3">
    <source>
        <dbReference type="ARBA" id="ARBA00022927"/>
    </source>
</evidence>
<dbReference type="SUPFAM" id="SSF48371">
    <property type="entry name" value="ARM repeat"/>
    <property type="match status" value="1"/>
</dbReference>
<reference evidence="4 5" key="1">
    <citation type="submission" date="2024-02" db="EMBL/GenBank/DDBJ databases">
        <title>High-quality chromosome-scale genome assembly of Pensacola bahiagrass (Paspalum notatum Flugge var. saurae).</title>
        <authorList>
            <person name="Vega J.M."/>
            <person name="Podio M."/>
            <person name="Orjuela J."/>
            <person name="Siena L.A."/>
            <person name="Pessino S.C."/>
            <person name="Combes M.C."/>
            <person name="Mariac C."/>
            <person name="Albertini E."/>
            <person name="Pupilli F."/>
            <person name="Ortiz J.P.A."/>
            <person name="Leblanc O."/>
        </authorList>
    </citation>
    <scope>NUCLEOTIDE SEQUENCE [LARGE SCALE GENOMIC DNA]</scope>
    <source>
        <strain evidence="4">R1</strain>
        <tissue evidence="4">Leaf</tissue>
    </source>
</reference>
<dbReference type="EMBL" id="CP144745">
    <property type="protein sequence ID" value="WVZ53651.1"/>
    <property type="molecule type" value="Genomic_DNA"/>
</dbReference>
<keyword evidence="2" id="KW-0813">Transport</keyword>
<name>A0AAQ3PNY7_PASNO</name>
<accession>A0AAQ3PNY7</accession>
<organism evidence="4 5">
    <name type="scientific">Paspalum notatum var. saurae</name>
    <dbReference type="NCBI Taxonomy" id="547442"/>
    <lineage>
        <taxon>Eukaryota</taxon>
        <taxon>Viridiplantae</taxon>
        <taxon>Streptophyta</taxon>
        <taxon>Embryophyta</taxon>
        <taxon>Tracheophyta</taxon>
        <taxon>Spermatophyta</taxon>
        <taxon>Magnoliopsida</taxon>
        <taxon>Liliopsida</taxon>
        <taxon>Poales</taxon>
        <taxon>Poaceae</taxon>
        <taxon>PACMAD clade</taxon>
        <taxon>Panicoideae</taxon>
        <taxon>Andropogonodae</taxon>
        <taxon>Paspaleae</taxon>
        <taxon>Paspalinae</taxon>
        <taxon>Paspalum</taxon>
    </lineage>
</organism>
<sequence length="183" mass="19612">MAARAAIDGGVIYLDDGAGSNNYLGDGGDDFYLGGLLEAAWCLTNIAAGEPEETKSLLPALPLLIAHLGEKSPTLVAEQCGWAIGNVAGEGAELRSTLLAQGALWPLARLMLSNKGSAARTAAWALSNLIKVVFRGTYWTKFWSLLQKEEGKNHLKWACRLSEKVAFEVFAKNGWLSSRTLCA</sequence>
<gene>
    <name evidence="4" type="ORF">U9M48_004560</name>
</gene>
<dbReference type="AlphaFoldDB" id="A0AAQ3PNY7"/>
<evidence type="ECO:0000256" key="2">
    <source>
        <dbReference type="ARBA" id="ARBA00022448"/>
    </source>
</evidence>
<dbReference type="InterPro" id="IPR000225">
    <property type="entry name" value="Armadillo"/>
</dbReference>
<dbReference type="Gene3D" id="1.25.10.10">
    <property type="entry name" value="Leucine-rich Repeat Variant"/>
    <property type="match status" value="1"/>
</dbReference>
<dbReference type="Pfam" id="PF00514">
    <property type="entry name" value="Arm"/>
    <property type="match status" value="1"/>
</dbReference>
<dbReference type="Pfam" id="PF13513">
    <property type="entry name" value="HEAT_EZ"/>
    <property type="match status" value="1"/>
</dbReference>
<dbReference type="GO" id="GO:0015031">
    <property type="term" value="P:protein transport"/>
    <property type="evidence" value="ECO:0007669"/>
    <property type="project" value="UniProtKB-KW"/>
</dbReference>
<evidence type="ECO:0000313" key="4">
    <source>
        <dbReference type="EMBL" id="WVZ53651.1"/>
    </source>
</evidence>
<comment type="similarity">
    <text evidence="1">Belongs to the importin alpha family.</text>
</comment>
<dbReference type="Proteomes" id="UP001341281">
    <property type="component" value="Chromosome 01"/>
</dbReference>
<protein>
    <recommendedName>
        <fullName evidence="6">Importin alpha</fullName>
    </recommendedName>
</protein>
<dbReference type="InterPro" id="IPR016024">
    <property type="entry name" value="ARM-type_fold"/>
</dbReference>